<keyword evidence="8 9" id="KW-0472">Membrane</keyword>
<proteinExistence type="predicted"/>
<dbReference type="PANTHER" id="PTHR43711">
    <property type="entry name" value="TWO-COMPONENT HISTIDINE KINASE"/>
    <property type="match status" value="1"/>
</dbReference>
<protein>
    <recommendedName>
        <fullName evidence="3">histidine kinase</fullName>
        <ecNumber evidence="3">2.7.13.3</ecNumber>
    </recommendedName>
</protein>
<dbReference type="Proteomes" id="UP000245793">
    <property type="component" value="Unassembled WGS sequence"/>
</dbReference>
<dbReference type="Pfam" id="PF00512">
    <property type="entry name" value="HisKA"/>
    <property type="match status" value="1"/>
</dbReference>
<keyword evidence="4" id="KW-0597">Phosphoprotein</keyword>
<feature type="transmembrane region" description="Helical" evidence="9">
    <location>
        <begin position="169"/>
        <end position="193"/>
    </location>
</feature>
<dbReference type="CDD" id="cd06225">
    <property type="entry name" value="HAMP"/>
    <property type="match status" value="1"/>
</dbReference>
<keyword evidence="9" id="KW-0812">Transmembrane</keyword>
<sequence length="471" mass="53748">MKKSFRFYLILNLTIIIIFAIFILEIAVIFSVKNYFYKDATSKLKSQAELNLGYLYRYIDFSKGIKNVVLDDAFTFFQYNTGHLELMDEEANLLLSTIGLTHTYLNKTEILTGIKESGYYTSIDKFSFSDSKIVSVALPITYQNRMIGISVFQSSLKEADESIFNVLKLVITIGVVVAIIAIIMAVIASDMIVKPIYRLKKYSDELAKGNYNYKYNPQGPLETVKLGESMNYMRDEVLKRDAVKNEFIANVSHELKTPLTSIKGWAYTLKEDSSDEELLKDGLNIIEQESDRLAQMVNDLLDFSRLLNKKVKLEKKTIDMVQFLQALEMQFKPRAIAENKNFYIKSNVKSLKYLNDPDKLRQVFINLLDNAFKFTSEDGTIKIDLKDMGENFVVSVIDDGDGIPEKDREHVFEKFYRGDTKKSHTGIGLSIVHQIVKLSGGDIKLVSEVGKGTSFIITLPKVFDEEKCDEE</sequence>
<evidence type="ECO:0000256" key="7">
    <source>
        <dbReference type="ARBA" id="ARBA00023012"/>
    </source>
</evidence>
<dbReference type="SMART" id="SM00388">
    <property type="entry name" value="HisKA"/>
    <property type="match status" value="1"/>
</dbReference>
<evidence type="ECO:0000256" key="9">
    <source>
        <dbReference type="SAM" id="Phobius"/>
    </source>
</evidence>
<feature type="transmembrane region" description="Helical" evidence="9">
    <location>
        <begin position="7"/>
        <end position="32"/>
    </location>
</feature>
<comment type="catalytic activity">
    <reaction evidence="1">
        <text>ATP + protein L-histidine = ADP + protein N-phospho-L-histidine.</text>
        <dbReference type="EC" id="2.7.13.3"/>
    </reaction>
</comment>
<dbReference type="PANTHER" id="PTHR43711:SF1">
    <property type="entry name" value="HISTIDINE KINASE 1"/>
    <property type="match status" value="1"/>
</dbReference>
<dbReference type="PROSITE" id="PS50885">
    <property type="entry name" value="HAMP"/>
    <property type="match status" value="1"/>
</dbReference>
<accession>A0A2U1E2G1</accession>
<feature type="domain" description="HAMP" evidence="11">
    <location>
        <begin position="190"/>
        <end position="242"/>
    </location>
</feature>
<dbReference type="GO" id="GO:0016020">
    <property type="term" value="C:membrane"/>
    <property type="evidence" value="ECO:0007669"/>
    <property type="project" value="UniProtKB-SubCell"/>
</dbReference>
<evidence type="ECO:0000256" key="1">
    <source>
        <dbReference type="ARBA" id="ARBA00000085"/>
    </source>
</evidence>
<dbReference type="SUPFAM" id="SSF47384">
    <property type="entry name" value="Homodimeric domain of signal transducing histidine kinase"/>
    <property type="match status" value="1"/>
</dbReference>
<dbReference type="InterPro" id="IPR003660">
    <property type="entry name" value="HAMP_dom"/>
</dbReference>
<evidence type="ECO:0000259" key="10">
    <source>
        <dbReference type="PROSITE" id="PS50109"/>
    </source>
</evidence>
<evidence type="ECO:0000256" key="5">
    <source>
        <dbReference type="ARBA" id="ARBA00022679"/>
    </source>
</evidence>
<comment type="subcellular location">
    <subcellularLocation>
        <location evidence="2">Membrane</location>
    </subcellularLocation>
</comment>
<evidence type="ECO:0000256" key="3">
    <source>
        <dbReference type="ARBA" id="ARBA00012438"/>
    </source>
</evidence>
<keyword evidence="7" id="KW-0902">Two-component regulatory system</keyword>
<evidence type="ECO:0000259" key="11">
    <source>
        <dbReference type="PROSITE" id="PS50885"/>
    </source>
</evidence>
<keyword evidence="6 12" id="KW-0418">Kinase</keyword>
<dbReference type="CDD" id="cd00082">
    <property type="entry name" value="HisKA"/>
    <property type="match status" value="1"/>
</dbReference>
<evidence type="ECO:0000256" key="4">
    <source>
        <dbReference type="ARBA" id="ARBA00022553"/>
    </source>
</evidence>
<feature type="domain" description="Histidine kinase" evidence="10">
    <location>
        <begin position="250"/>
        <end position="463"/>
    </location>
</feature>
<dbReference type="EMBL" id="QEKV01000006">
    <property type="protein sequence ID" value="PVY94133.1"/>
    <property type="molecule type" value="Genomic_DNA"/>
</dbReference>
<dbReference type="SUPFAM" id="SSF158472">
    <property type="entry name" value="HAMP domain-like"/>
    <property type="match status" value="1"/>
</dbReference>
<dbReference type="Gene3D" id="3.30.565.10">
    <property type="entry name" value="Histidine kinase-like ATPase, C-terminal domain"/>
    <property type="match status" value="1"/>
</dbReference>
<dbReference type="InterPro" id="IPR050736">
    <property type="entry name" value="Sensor_HK_Regulatory"/>
</dbReference>
<dbReference type="InterPro" id="IPR005467">
    <property type="entry name" value="His_kinase_dom"/>
</dbReference>
<dbReference type="Gene3D" id="6.10.340.10">
    <property type="match status" value="1"/>
</dbReference>
<dbReference type="FunFam" id="3.30.565.10:FF:000006">
    <property type="entry name" value="Sensor histidine kinase WalK"/>
    <property type="match status" value="1"/>
</dbReference>
<keyword evidence="5" id="KW-0808">Transferase</keyword>
<evidence type="ECO:0000256" key="6">
    <source>
        <dbReference type="ARBA" id="ARBA00022777"/>
    </source>
</evidence>
<name>A0A2U1E2G1_9FIRM</name>
<dbReference type="SMART" id="SM00387">
    <property type="entry name" value="HATPase_c"/>
    <property type="match status" value="1"/>
</dbReference>
<evidence type="ECO:0000256" key="2">
    <source>
        <dbReference type="ARBA" id="ARBA00004370"/>
    </source>
</evidence>
<keyword evidence="9" id="KW-1133">Transmembrane helix</keyword>
<gene>
    <name evidence="12" type="ORF">C7381_1065</name>
</gene>
<comment type="caution">
    <text evidence="12">The sequence shown here is derived from an EMBL/GenBank/DDBJ whole genome shotgun (WGS) entry which is preliminary data.</text>
</comment>
<dbReference type="InterPro" id="IPR003594">
    <property type="entry name" value="HATPase_dom"/>
</dbReference>
<dbReference type="Gene3D" id="1.10.287.130">
    <property type="match status" value="1"/>
</dbReference>
<keyword evidence="13" id="KW-1185">Reference proteome</keyword>
<dbReference type="EC" id="2.7.13.3" evidence="3"/>
<dbReference type="AlphaFoldDB" id="A0A2U1E2G1"/>
<reference evidence="12 13" key="1">
    <citation type="submission" date="2018-04" db="EMBL/GenBank/DDBJ databases">
        <title>Genomic Encyclopedia of Type Strains, Phase IV (KMG-IV): sequencing the most valuable type-strain genomes for metagenomic binning, comparative biology and taxonomic classification.</title>
        <authorList>
            <person name="Goeker M."/>
        </authorList>
    </citation>
    <scope>NUCLEOTIDE SEQUENCE [LARGE SCALE GENOMIC DNA]</scope>
    <source>
        <strain evidence="12 13">DSM 20705</strain>
    </source>
</reference>
<dbReference type="SUPFAM" id="SSF55874">
    <property type="entry name" value="ATPase domain of HSP90 chaperone/DNA topoisomerase II/histidine kinase"/>
    <property type="match status" value="1"/>
</dbReference>
<dbReference type="Pfam" id="PF02518">
    <property type="entry name" value="HATPase_c"/>
    <property type="match status" value="1"/>
</dbReference>
<organism evidence="12 13">
    <name type="scientific">Ezakiella coagulans</name>
    <dbReference type="NCBI Taxonomy" id="46507"/>
    <lineage>
        <taxon>Bacteria</taxon>
        <taxon>Bacillati</taxon>
        <taxon>Bacillota</taxon>
        <taxon>Tissierellia</taxon>
        <taxon>Ezakiella</taxon>
    </lineage>
</organism>
<dbReference type="InterPro" id="IPR004358">
    <property type="entry name" value="Sig_transdc_His_kin-like_C"/>
</dbReference>
<dbReference type="PROSITE" id="PS50109">
    <property type="entry name" value="HIS_KIN"/>
    <property type="match status" value="1"/>
</dbReference>
<dbReference type="RefSeq" id="WP_116480213.1">
    <property type="nucleotide sequence ID" value="NZ_JBKYKF010000028.1"/>
</dbReference>
<dbReference type="InterPro" id="IPR003661">
    <property type="entry name" value="HisK_dim/P_dom"/>
</dbReference>
<dbReference type="CDD" id="cd00075">
    <property type="entry name" value="HATPase"/>
    <property type="match status" value="1"/>
</dbReference>
<evidence type="ECO:0000256" key="8">
    <source>
        <dbReference type="ARBA" id="ARBA00023136"/>
    </source>
</evidence>
<evidence type="ECO:0000313" key="12">
    <source>
        <dbReference type="EMBL" id="PVY94133.1"/>
    </source>
</evidence>
<dbReference type="FunFam" id="1.10.287.130:FF:000001">
    <property type="entry name" value="Two-component sensor histidine kinase"/>
    <property type="match status" value="1"/>
</dbReference>
<dbReference type="InterPro" id="IPR036890">
    <property type="entry name" value="HATPase_C_sf"/>
</dbReference>
<dbReference type="InterPro" id="IPR036097">
    <property type="entry name" value="HisK_dim/P_sf"/>
</dbReference>
<dbReference type="PRINTS" id="PR00344">
    <property type="entry name" value="BCTRLSENSOR"/>
</dbReference>
<evidence type="ECO:0000313" key="13">
    <source>
        <dbReference type="Proteomes" id="UP000245793"/>
    </source>
</evidence>
<dbReference type="GO" id="GO:0000155">
    <property type="term" value="F:phosphorelay sensor kinase activity"/>
    <property type="evidence" value="ECO:0007669"/>
    <property type="project" value="InterPro"/>
</dbReference>